<keyword evidence="2" id="KW-0732">Signal</keyword>
<dbReference type="RefSeq" id="WP_377044983.1">
    <property type="nucleotide sequence ID" value="NZ_JBHLUN010000008.1"/>
</dbReference>
<gene>
    <name evidence="3" type="ORF">ACFFGY_13350</name>
</gene>
<comment type="caution">
    <text evidence="3">The sequence shown here is derived from an EMBL/GenBank/DDBJ whole genome shotgun (WGS) entry which is preliminary data.</text>
</comment>
<name>A0ABV6JU31_9PROT</name>
<evidence type="ECO:0000256" key="1">
    <source>
        <dbReference type="SAM" id="MobiDB-lite"/>
    </source>
</evidence>
<proteinExistence type="predicted"/>
<reference evidence="3 4" key="1">
    <citation type="submission" date="2024-09" db="EMBL/GenBank/DDBJ databases">
        <authorList>
            <person name="Sun Q."/>
            <person name="Mori K."/>
        </authorList>
    </citation>
    <scope>NUCLEOTIDE SEQUENCE [LARGE SCALE GENOMIC DNA]</scope>
    <source>
        <strain evidence="3 4">TBRC 5777</strain>
    </source>
</reference>
<protein>
    <submittedName>
        <fullName evidence="3">Uncharacterized protein</fullName>
    </submittedName>
</protein>
<dbReference type="Proteomes" id="UP001589865">
    <property type="component" value="Unassembled WGS sequence"/>
</dbReference>
<keyword evidence="4" id="KW-1185">Reference proteome</keyword>
<feature type="signal peptide" evidence="2">
    <location>
        <begin position="1"/>
        <end position="21"/>
    </location>
</feature>
<sequence>MKSPLPLLPLLAALLAVPAAAQPPVVAPSEKPAPAVEEQPAGATTTLSLEQPGGGNPREYQLEDLSFSISRGMDPRGEGRGDVSIAAGSPKPMDAFLLQWLRQGNYGPEASRKVVITVSVPQPSGAPTVMRYQLDEARVVSLTLNYSGSAGIAQTMLQISARQVTLDGIVLN</sequence>
<evidence type="ECO:0000313" key="3">
    <source>
        <dbReference type="EMBL" id="MFC0409238.1"/>
    </source>
</evidence>
<evidence type="ECO:0000256" key="2">
    <source>
        <dbReference type="SAM" id="SignalP"/>
    </source>
</evidence>
<feature type="region of interest" description="Disordered" evidence="1">
    <location>
        <begin position="25"/>
        <end position="58"/>
    </location>
</feature>
<dbReference type="EMBL" id="JBHLUN010000008">
    <property type="protein sequence ID" value="MFC0409238.1"/>
    <property type="molecule type" value="Genomic_DNA"/>
</dbReference>
<evidence type="ECO:0000313" key="4">
    <source>
        <dbReference type="Proteomes" id="UP001589865"/>
    </source>
</evidence>
<feature type="chain" id="PRO_5046909309" evidence="2">
    <location>
        <begin position="22"/>
        <end position="172"/>
    </location>
</feature>
<organism evidence="3 4">
    <name type="scientific">Roseomonas elaeocarpi</name>
    <dbReference type="NCBI Taxonomy" id="907779"/>
    <lineage>
        <taxon>Bacteria</taxon>
        <taxon>Pseudomonadati</taxon>
        <taxon>Pseudomonadota</taxon>
        <taxon>Alphaproteobacteria</taxon>
        <taxon>Acetobacterales</taxon>
        <taxon>Roseomonadaceae</taxon>
        <taxon>Roseomonas</taxon>
    </lineage>
</organism>
<accession>A0ABV6JU31</accession>